<gene>
    <name evidence="1" type="ORF">MLD38_001392</name>
</gene>
<reference evidence="2" key="1">
    <citation type="journal article" date="2023" name="Front. Plant Sci.">
        <title>Chromosomal-level genome assembly of Melastoma candidum provides insights into trichome evolution.</title>
        <authorList>
            <person name="Zhong Y."/>
            <person name="Wu W."/>
            <person name="Sun C."/>
            <person name="Zou P."/>
            <person name="Liu Y."/>
            <person name="Dai S."/>
            <person name="Zhou R."/>
        </authorList>
    </citation>
    <scope>NUCLEOTIDE SEQUENCE [LARGE SCALE GENOMIC DNA]</scope>
</reference>
<evidence type="ECO:0000313" key="1">
    <source>
        <dbReference type="EMBL" id="KAI4389135.1"/>
    </source>
</evidence>
<evidence type="ECO:0000313" key="2">
    <source>
        <dbReference type="Proteomes" id="UP001057402"/>
    </source>
</evidence>
<comment type="caution">
    <text evidence="1">The sequence shown here is derived from an EMBL/GenBank/DDBJ whole genome shotgun (WGS) entry which is preliminary data.</text>
</comment>
<accession>A0ACB9SE24</accession>
<name>A0ACB9SE24_9MYRT</name>
<protein>
    <submittedName>
        <fullName evidence="1">Uncharacterized protein</fullName>
    </submittedName>
</protein>
<dbReference type="Proteomes" id="UP001057402">
    <property type="component" value="Chromosome 1"/>
</dbReference>
<dbReference type="EMBL" id="CM042880">
    <property type="protein sequence ID" value="KAI4389135.1"/>
    <property type="molecule type" value="Genomic_DNA"/>
</dbReference>
<organism evidence="1 2">
    <name type="scientific">Melastoma candidum</name>
    <dbReference type="NCBI Taxonomy" id="119954"/>
    <lineage>
        <taxon>Eukaryota</taxon>
        <taxon>Viridiplantae</taxon>
        <taxon>Streptophyta</taxon>
        <taxon>Embryophyta</taxon>
        <taxon>Tracheophyta</taxon>
        <taxon>Spermatophyta</taxon>
        <taxon>Magnoliopsida</taxon>
        <taxon>eudicotyledons</taxon>
        <taxon>Gunneridae</taxon>
        <taxon>Pentapetalae</taxon>
        <taxon>rosids</taxon>
        <taxon>malvids</taxon>
        <taxon>Myrtales</taxon>
        <taxon>Melastomataceae</taxon>
        <taxon>Melastomatoideae</taxon>
        <taxon>Melastomateae</taxon>
        <taxon>Melastoma</taxon>
    </lineage>
</organism>
<sequence>MRSPGLCDFQEWTSSLSATQQAPAVASMVDYTSSSDRQSSLRRNPLIDDSSSGLQKFYRPQSFLVYFHI</sequence>
<proteinExistence type="predicted"/>
<keyword evidence="2" id="KW-1185">Reference proteome</keyword>